<evidence type="ECO:0000313" key="1">
    <source>
        <dbReference type="EMBL" id="CAB9527243.1"/>
    </source>
</evidence>
<evidence type="ECO:0000313" key="2">
    <source>
        <dbReference type="Proteomes" id="UP001153069"/>
    </source>
</evidence>
<reference evidence="1" key="1">
    <citation type="submission" date="2020-06" db="EMBL/GenBank/DDBJ databases">
        <authorList>
            <consortium name="Plant Systems Biology data submission"/>
        </authorList>
    </citation>
    <scope>NUCLEOTIDE SEQUENCE</scope>
    <source>
        <strain evidence="1">D6</strain>
    </source>
</reference>
<keyword evidence="2" id="KW-1185">Reference proteome</keyword>
<sequence length="100" mass="11271">MLRDTAQYLGILNDCKENGKVPHGRLISVVIEDFFEDPIAYRIRQNSTNEGKEAEFMEGDQLDDLSAASFNVADAMDGYDAFNDGFFEEDIGILDHFNVD</sequence>
<dbReference type="Proteomes" id="UP001153069">
    <property type="component" value="Unassembled WGS sequence"/>
</dbReference>
<dbReference type="AlphaFoldDB" id="A0A9N8HTY7"/>
<protein>
    <submittedName>
        <fullName evidence="1">Uncharacterized protein</fullName>
    </submittedName>
</protein>
<organism evidence="1 2">
    <name type="scientific">Seminavis robusta</name>
    <dbReference type="NCBI Taxonomy" id="568900"/>
    <lineage>
        <taxon>Eukaryota</taxon>
        <taxon>Sar</taxon>
        <taxon>Stramenopiles</taxon>
        <taxon>Ochrophyta</taxon>
        <taxon>Bacillariophyta</taxon>
        <taxon>Bacillariophyceae</taxon>
        <taxon>Bacillariophycidae</taxon>
        <taxon>Naviculales</taxon>
        <taxon>Naviculaceae</taxon>
        <taxon>Seminavis</taxon>
    </lineage>
</organism>
<dbReference type="EMBL" id="CAICTM010001962">
    <property type="protein sequence ID" value="CAB9527243.1"/>
    <property type="molecule type" value="Genomic_DNA"/>
</dbReference>
<gene>
    <name evidence="1" type="ORF">SEMRO_1964_G308160.1</name>
</gene>
<accession>A0A9N8HTY7</accession>
<comment type="caution">
    <text evidence="1">The sequence shown here is derived from an EMBL/GenBank/DDBJ whole genome shotgun (WGS) entry which is preliminary data.</text>
</comment>
<proteinExistence type="predicted"/>
<name>A0A9N8HTY7_9STRA</name>